<evidence type="ECO:0000256" key="1">
    <source>
        <dbReference type="SAM" id="Coils"/>
    </source>
</evidence>
<dbReference type="Gene3D" id="3.40.50.300">
    <property type="entry name" value="P-loop containing nucleotide triphosphate hydrolases"/>
    <property type="match status" value="2"/>
</dbReference>
<dbReference type="Pfam" id="PF00350">
    <property type="entry name" value="Dynamin_N"/>
    <property type="match status" value="1"/>
</dbReference>
<dbReference type="Proteomes" id="UP000245790">
    <property type="component" value="Unassembled WGS sequence"/>
</dbReference>
<organism evidence="4 5">
    <name type="scientific">Pleionea mediterranea</name>
    <dbReference type="NCBI Taxonomy" id="523701"/>
    <lineage>
        <taxon>Bacteria</taxon>
        <taxon>Pseudomonadati</taxon>
        <taxon>Pseudomonadota</taxon>
        <taxon>Gammaproteobacteria</taxon>
        <taxon>Oceanospirillales</taxon>
        <taxon>Pleioneaceae</taxon>
        <taxon>Pleionea</taxon>
    </lineage>
</organism>
<dbReference type="SUPFAM" id="SSF52540">
    <property type="entry name" value="P-loop containing nucleoside triphosphate hydrolases"/>
    <property type="match status" value="1"/>
</dbReference>
<feature type="domain" description="Dynamin N-terminal" evidence="3">
    <location>
        <begin position="64"/>
        <end position="279"/>
    </location>
</feature>
<feature type="coiled-coil region" evidence="1">
    <location>
        <begin position="371"/>
        <end position="402"/>
    </location>
</feature>
<dbReference type="InterPro" id="IPR051943">
    <property type="entry name" value="TRAFAC_Dynamin-like_GTPase"/>
</dbReference>
<feature type="region of interest" description="Disordered" evidence="2">
    <location>
        <begin position="637"/>
        <end position="660"/>
    </location>
</feature>
<evidence type="ECO:0000259" key="3">
    <source>
        <dbReference type="Pfam" id="PF00350"/>
    </source>
</evidence>
<keyword evidence="5" id="KW-1185">Reference proteome</keyword>
<evidence type="ECO:0000313" key="5">
    <source>
        <dbReference type="Proteomes" id="UP000245790"/>
    </source>
</evidence>
<comment type="caution">
    <text evidence="4">The sequence shown here is derived from an EMBL/GenBank/DDBJ whole genome shotgun (WGS) entry which is preliminary data.</text>
</comment>
<evidence type="ECO:0000313" key="4">
    <source>
        <dbReference type="EMBL" id="PWK46864.1"/>
    </source>
</evidence>
<dbReference type="InterPro" id="IPR045063">
    <property type="entry name" value="Dynamin_N"/>
</dbReference>
<dbReference type="RefSeq" id="WP_109764733.1">
    <property type="nucleotide sequence ID" value="NZ_QGGU01000012.1"/>
</dbReference>
<proteinExistence type="predicted"/>
<reference evidence="4 5" key="1">
    <citation type="submission" date="2018-05" db="EMBL/GenBank/DDBJ databases">
        <title>Genomic Encyclopedia of Type Strains, Phase IV (KMG-IV): sequencing the most valuable type-strain genomes for metagenomic binning, comparative biology and taxonomic classification.</title>
        <authorList>
            <person name="Goeker M."/>
        </authorList>
    </citation>
    <scope>NUCLEOTIDE SEQUENCE [LARGE SCALE GENOMIC DNA]</scope>
    <source>
        <strain evidence="4 5">DSM 25350</strain>
    </source>
</reference>
<dbReference type="PANTHER" id="PTHR43681">
    <property type="entry name" value="TRANSMEMBRANE GTPASE FZO"/>
    <property type="match status" value="1"/>
</dbReference>
<dbReference type="AlphaFoldDB" id="A0A316FDA8"/>
<accession>A0A316FDA8</accession>
<gene>
    <name evidence="4" type="ORF">C8D97_112101</name>
</gene>
<keyword evidence="1" id="KW-0175">Coiled coil</keyword>
<name>A0A316FDA8_9GAMM</name>
<dbReference type="EMBL" id="QGGU01000012">
    <property type="protein sequence ID" value="PWK46864.1"/>
    <property type="molecule type" value="Genomic_DNA"/>
</dbReference>
<dbReference type="OrthoDB" id="5295100at2"/>
<sequence>MSNDQIENSQFGESVNEFEQWKSSIGKELRGFRLWSKRNQLTSEESDSRIKHMLETLNNEYLTIAFAGEFSRGKTELINAIFFADYGQRILPSQAGRTTMCPTELFFDQHSKSSYLRLLPIETRLQDTPLSDYQSMTNHWVEIPLVTNDPDDMAHAMQSITQTKSVSRKEALELGFDANMLDEDEDNPEKVEIPAWRHALVSFEHPLLKQGLRIVDTPGLNALGSEPELTYHLLPQAQAVVFVLAADAGVTASDLQIWEEHIEQLKNRPNLGLYAVLNKIDVLWDELSGRKKTEKAINRVVRQTSRHLKIPESDILPISAQKALLGRIKDDKALILRSQINDVEDVLANTILGNKESVMWDNIIGQSSRLIEDAQQVLKSRKEQLEKQAEEIKGIRGSTESELNELLEKSRIAQQEFKKRQLALRPSQRLLERQTEVLLDSIGKEPLDEIIQRTLHEMVESRTSIGMMRTTRRFYQAIEAMMNEFCREAELSNKMAESMYAKFSRDFDVDLLEARYLKAKIYRRELQHLLDESSQLNRNLMLTLAEQSVAVKRFFTTTVNNIAMFFKHIRKELRQWSREVMLPLLQQVNSLRDLLDQNHQQLLALKHNEATVEGRLKALKTLIFELDTEIQNASRSLEKLHESAPQKNSSNVVKLASVRR</sequence>
<evidence type="ECO:0000256" key="2">
    <source>
        <dbReference type="SAM" id="MobiDB-lite"/>
    </source>
</evidence>
<dbReference type="PANTHER" id="PTHR43681:SF1">
    <property type="entry name" value="SARCALUMENIN"/>
    <property type="match status" value="1"/>
</dbReference>
<dbReference type="InterPro" id="IPR027417">
    <property type="entry name" value="P-loop_NTPase"/>
</dbReference>
<protein>
    <submittedName>
        <fullName evidence="4">Replication fork clamp-binding protein CrfC</fullName>
    </submittedName>
</protein>